<evidence type="ECO:0000256" key="7">
    <source>
        <dbReference type="SAM" id="Phobius"/>
    </source>
</evidence>
<dbReference type="Pfam" id="PF02397">
    <property type="entry name" value="Bac_transf"/>
    <property type="match status" value="1"/>
</dbReference>
<organism evidence="9 10">
    <name type="scientific">Thalassobacterium sedimentorum</name>
    <dbReference type="NCBI Taxonomy" id="3041258"/>
    <lineage>
        <taxon>Bacteria</taxon>
        <taxon>Pseudomonadati</taxon>
        <taxon>Verrucomicrobiota</taxon>
        <taxon>Opitutia</taxon>
        <taxon>Puniceicoccales</taxon>
        <taxon>Coraliomargaritaceae</taxon>
        <taxon>Thalassobacterium</taxon>
    </lineage>
</organism>
<keyword evidence="3 9" id="KW-0808">Transferase</keyword>
<accession>A0ABU1AMC6</accession>
<evidence type="ECO:0000256" key="2">
    <source>
        <dbReference type="ARBA" id="ARBA00006464"/>
    </source>
</evidence>
<dbReference type="GO" id="GO:0016740">
    <property type="term" value="F:transferase activity"/>
    <property type="evidence" value="ECO:0007669"/>
    <property type="project" value="UniProtKB-KW"/>
</dbReference>
<dbReference type="PANTHER" id="PTHR30576">
    <property type="entry name" value="COLANIC BIOSYNTHESIS UDP-GLUCOSE LIPID CARRIER TRANSFERASE"/>
    <property type="match status" value="1"/>
</dbReference>
<dbReference type="EMBL" id="JARXIC010000038">
    <property type="protein sequence ID" value="MDQ8195946.1"/>
    <property type="molecule type" value="Genomic_DNA"/>
</dbReference>
<evidence type="ECO:0000313" key="10">
    <source>
        <dbReference type="Proteomes" id="UP001243717"/>
    </source>
</evidence>
<evidence type="ECO:0000256" key="3">
    <source>
        <dbReference type="ARBA" id="ARBA00022679"/>
    </source>
</evidence>
<feature type="domain" description="Bacterial sugar transferase" evidence="8">
    <location>
        <begin position="307"/>
        <end position="485"/>
    </location>
</feature>
<feature type="transmembrane region" description="Helical" evidence="7">
    <location>
        <begin position="66"/>
        <end position="84"/>
    </location>
</feature>
<gene>
    <name evidence="9" type="ORF">QEH59_16040</name>
</gene>
<feature type="transmembrane region" description="Helical" evidence="7">
    <location>
        <begin position="310"/>
        <end position="331"/>
    </location>
</feature>
<name>A0ABU1AMC6_9BACT</name>
<evidence type="ECO:0000259" key="8">
    <source>
        <dbReference type="Pfam" id="PF02397"/>
    </source>
</evidence>
<dbReference type="InterPro" id="IPR003362">
    <property type="entry name" value="Bact_transf"/>
</dbReference>
<evidence type="ECO:0000256" key="5">
    <source>
        <dbReference type="ARBA" id="ARBA00022989"/>
    </source>
</evidence>
<keyword evidence="10" id="KW-1185">Reference proteome</keyword>
<keyword evidence="4 7" id="KW-0812">Transmembrane</keyword>
<feature type="transmembrane region" description="Helical" evidence="7">
    <location>
        <begin position="129"/>
        <end position="150"/>
    </location>
</feature>
<keyword evidence="5 7" id="KW-1133">Transmembrane helix</keyword>
<evidence type="ECO:0000256" key="4">
    <source>
        <dbReference type="ARBA" id="ARBA00022692"/>
    </source>
</evidence>
<dbReference type="InterPro" id="IPR017475">
    <property type="entry name" value="EPS_sugar_tfrase"/>
</dbReference>
<comment type="similarity">
    <text evidence="2">Belongs to the bacterial sugar transferase family.</text>
</comment>
<dbReference type="NCBIfam" id="TIGR03025">
    <property type="entry name" value="EPS_sugtrans"/>
    <property type="match status" value="1"/>
</dbReference>
<keyword evidence="6 7" id="KW-0472">Membrane</keyword>
<evidence type="ECO:0000256" key="6">
    <source>
        <dbReference type="ARBA" id="ARBA00023136"/>
    </source>
</evidence>
<evidence type="ECO:0000256" key="1">
    <source>
        <dbReference type="ARBA" id="ARBA00004141"/>
    </source>
</evidence>
<dbReference type="Gene3D" id="3.40.50.720">
    <property type="entry name" value="NAD(P)-binding Rossmann-like Domain"/>
    <property type="match status" value="1"/>
</dbReference>
<reference evidence="9 10" key="1">
    <citation type="submission" date="2023-04" db="EMBL/GenBank/DDBJ databases">
        <title>A novel bacteria isolated from coastal sediment.</title>
        <authorList>
            <person name="Liu X.-J."/>
            <person name="Du Z.-J."/>
        </authorList>
    </citation>
    <scope>NUCLEOTIDE SEQUENCE [LARGE SCALE GENOMIC DNA]</scope>
    <source>
        <strain evidence="9 10">SDUM461004</strain>
    </source>
</reference>
<dbReference type="PANTHER" id="PTHR30576:SF0">
    <property type="entry name" value="UNDECAPRENYL-PHOSPHATE N-ACETYLGALACTOSAMINYL 1-PHOSPHATE TRANSFERASE-RELATED"/>
    <property type="match status" value="1"/>
</dbReference>
<evidence type="ECO:0000313" key="9">
    <source>
        <dbReference type="EMBL" id="MDQ8195946.1"/>
    </source>
</evidence>
<feature type="transmembrane region" description="Helical" evidence="7">
    <location>
        <begin position="24"/>
        <end position="46"/>
    </location>
</feature>
<dbReference type="RefSeq" id="WP_308986391.1">
    <property type="nucleotide sequence ID" value="NZ_JARXIC010000038.1"/>
</dbReference>
<comment type="caution">
    <text evidence="9">The sequence shown here is derived from an EMBL/GenBank/DDBJ whole genome shotgun (WGS) entry which is preliminary data.</text>
</comment>
<proteinExistence type="inferred from homology"/>
<dbReference type="Proteomes" id="UP001243717">
    <property type="component" value="Unassembled WGS sequence"/>
</dbReference>
<protein>
    <submittedName>
        <fullName evidence="9">Sugar transferase</fullName>
        <ecNumber evidence="9">2.7.8.-</ecNumber>
    </submittedName>
</protein>
<comment type="subcellular location">
    <subcellularLocation>
        <location evidence="1">Membrane</location>
        <topology evidence="1">Multi-pass membrane protein</topology>
    </subcellularLocation>
</comment>
<feature type="transmembrane region" description="Helical" evidence="7">
    <location>
        <begin position="104"/>
        <end position="123"/>
    </location>
</feature>
<dbReference type="EC" id="2.7.8.-" evidence="9"/>
<sequence length="491" mass="56071">MEATTISSEFTLPRVRRESALRSTLMLLFGGDLLIALCATLLGFYLRAELPLFFTSPPLSAPTIESYAVYIISGTLLMVGILYLNGTYRLEALTRYRYGTLKMLACALYWSIVLLTLSAIFKINPPISRLWVCYSTGILMMALTTWRYFFCHHFIGPGLLQNLRRTTLIIGWNDRARQLYERSKNGQSSHSFFPFHICSAITMESLESQDDSHTPPQEIYLGSGVKTLGKLLQSGRYDTVILANSSLSMEESSAIQEMCGVVMVDFMMIPDFVRTMTACLNVESFQGTPLLTQTKRALDRPSSSIIKRTIDIAGGLFGLVVFSPVIAYFAWRVYRESPGPVFYKQVRLGKNERLFKIIKIRSMRLDAEKDSGAKWCTEDDPRRLEIGAFMRKYNIDELPQFWNVLKGEMSLVGPRPERPELIKDFKHQISYYNLRHTVKPGITGWAQVNGWRGDTSLEARIACDIEYIERWNPWLDLYICLRTVNANKNAY</sequence>